<dbReference type="InterPro" id="IPR020059">
    <property type="entry name" value="Glu/Gln-tRNA-synth_Ib_codon-bd"/>
</dbReference>
<reference evidence="12" key="1">
    <citation type="submission" date="2018-02" db="EMBL/GenBank/DDBJ databases">
        <authorList>
            <person name="Kim S.-K."/>
            <person name="Jung H.-I."/>
            <person name="Lee S.-W."/>
        </authorList>
    </citation>
    <scope>NUCLEOTIDE SEQUENCE</scope>
    <source>
        <strain evidence="12">SK3146</strain>
    </source>
</reference>
<dbReference type="SUPFAM" id="SSF50715">
    <property type="entry name" value="Ribosomal protein L25-like"/>
    <property type="match status" value="1"/>
</dbReference>
<keyword evidence="5 8" id="KW-0648">Protein biosynthesis</keyword>
<dbReference type="InterPro" id="IPR000924">
    <property type="entry name" value="Glu/Gln-tRNA-synth"/>
</dbReference>
<evidence type="ECO:0000259" key="9">
    <source>
        <dbReference type="Pfam" id="PF00749"/>
    </source>
</evidence>
<dbReference type="InterPro" id="IPR004514">
    <property type="entry name" value="Gln-tRNA-synth"/>
</dbReference>
<dbReference type="InterPro" id="IPR020056">
    <property type="entry name" value="Rbsml_bL25/Gln-tRNA_synth_N"/>
</dbReference>
<keyword evidence="13" id="KW-1185">Reference proteome</keyword>
<evidence type="ECO:0000256" key="7">
    <source>
        <dbReference type="NCBIfam" id="TIGR00440"/>
    </source>
</evidence>
<dbReference type="InterPro" id="IPR049437">
    <property type="entry name" value="tRNA-synt_1c_C2"/>
</dbReference>
<accession>A0ABY4RT64</accession>
<evidence type="ECO:0000256" key="6">
    <source>
        <dbReference type="ARBA" id="ARBA00023146"/>
    </source>
</evidence>
<evidence type="ECO:0000313" key="12">
    <source>
        <dbReference type="EMBL" id="UQZ85308.1"/>
    </source>
</evidence>
<comment type="similarity">
    <text evidence="8">Belongs to the class-I aminoacyl-tRNA synthetase family.</text>
</comment>
<gene>
    <name evidence="12" type="primary">glnS_2</name>
    <name evidence="12" type="ORF">SK3146_04597</name>
</gene>
<dbReference type="PANTHER" id="PTHR43097:SF5">
    <property type="entry name" value="GLUTAMATE--TRNA LIGASE"/>
    <property type="match status" value="1"/>
</dbReference>
<keyword evidence="1" id="KW-0963">Cytoplasm</keyword>
<feature type="domain" description="Glutamyl/glutaminyl-tRNA synthetase class Ib catalytic" evidence="9">
    <location>
        <begin position="47"/>
        <end position="357"/>
    </location>
</feature>
<sequence>MMNDGLNQETRMAPDAAAAPHVTERVPRHFIEAMILEDIRQGEDSAKVCTRFPPEPNGYLHIGSAYAIHINYSMARDFDGEFHLRFDDTNPLKEDIEYVDAIVEDMKWLGFDPGGHIYYGSDYSDTIYAYAVRLIESGDAYVCDLNADEIREYRGTLTEPGRESPYRGRSIEENLDLFRRMKAGEFPTGSRVLRAKIDMASPNMNMRDPVLYRIVHARHYRTQDRWCLYPMYDFAHPLQDAIEGITHSLCSIEFKDHRPLYEWFLEKLAIRPAPKQREFGRLNLKGAVTSKRYLRELVGRGYVDGWDDPRLVTIRGMRRRGFTPGSIHRFLEEIGVAKAAATVDVSLLEHIVRDELQSAVPCVMAVLRPLKVVITNYPEGWSESLPLPCNPNHPGLGERMLIFSRVVYIERDDFMEQPAAGFHKLSPGKEVRLKGAYFLRCEEAVKDPQTGEVVELRCTYDPLTKSGTGFTGRKVKGTIHWVSAEHAVRAEVRLYDKLLLEDDAAAGEDDEDGETAWLNRLNPDSLIELSDCMVEPYLSGAEPGSRYQFMRHGYFSVDTKLSSAERPVFNRIVPLKDPWKGKQG</sequence>
<dbReference type="Gene3D" id="3.40.50.620">
    <property type="entry name" value="HUPs"/>
    <property type="match status" value="1"/>
</dbReference>
<organism evidence="12 13">
    <name type="scientific">Paenibacillus konkukensis</name>
    <dbReference type="NCBI Taxonomy" id="2020716"/>
    <lineage>
        <taxon>Bacteria</taxon>
        <taxon>Bacillati</taxon>
        <taxon>Bacillota</taxon>
        <taxon>Bacilli</taxon>
        <taxon>Bacillales</taxon>
        <taxon>Paenibacillaceae</taxon>
        <taxon>Paenibacillus</taxon>
    </lineage>
</organism>
<dbReference type="InterPro" id="IPR014729">
    <property type="entry name" value="Rossmann-like_a/b/a_fold"/>
</dbReference>
<protein>
    <recommendedName>
        <fullName evidence="7">Glutamine--tRNA ligase</fullName>
        <ecNumber evidence="7">6.1.1.18</ecNumber>
    </recommendedName>
</protein>
<dbReference type="Pfam" id="PF20974">
    <property type="entry name" value="tRNA-synt_1c_C2"/>
    <property type="match status" value="1"/>
</dbReference>
<keyword evidence="4 8" id="KW-0067">ATP-binding</keyword>
<evidence type="ECO:0000256" key="4">
    <source>
        <dbReference type="ARBA" id="ARBA00022840"/>
    </source>
</evidence>
<dbReference type="GO" id="GO:0004819">
    <property type="term" value="F:glutamine-tRNA ligase activity"/>
    <property type="evidence" value="ECO:0007669"/>
    <property type="project" value="UniProtKB-EC"/>
</dbReference>
<dbReference type="SUPFAM" id="SSF52374">
    <property type="entry name" value="Nucleotidylyl transferase"/>
    <property type="match status" value="1"/>
</dbReference>
<evidence type="ECO:0000256" key="3">
    <source>
        <dbReference type="ARBA" id="ARBA00022741"/>
    </source>
</evidence>
<feature type="domain" description="tRNA synthetases class I (E and Q) anti-codon binding" evidence="11">
    <location>
        <begin position="478"/>
        <end position="558"/>
    </location>
</feature>
<name>A0ABY4RT64_9BACL</name>
<evidence type="ECO:0000259" key="11">
    <source>
        <dbReference type="Pfam" id="PF20974"/>
    </source>
</evidence>
<dbReference type="Pfam" id="PF03950">
    <property type="entry name" value="tRNA-synt_1c_C"/>
    <property type="match status" value="1"/>
</dbReference>
<dbReference type="InterPro" id="IPR011035">
    <property type="entry name" value="Ribosomal_bL25/Gln-tRNA_synth"/>
</dbReference>
<dbReference type="EMBL" id="CP027059">
    <property type="protein sequence ID" value="UQZ85308.1"/>
    <property type="molecule type" value="Genomic_DNA"/>
</dbReference>
<feature type="domain" description="Glutamyl/glutaminyl-tRNA synthetase class Ib anti-codon binding" evidence="10">
    <location>
        <begin position="363"/>
        <end position="461"/>
    </location>
</feature>
<dbReference type="EC" id="6.1.1.18" evidence="7"/>
<evidence type="ECO:0000259" key="10">
    <source>
        <dbReference type="Pfam" id="PF03950"/>
    </source>
</evidence>
<dbReference type="NCBIfam" id="NF011291">
    <property type="entry name" value="PRK14703.1"/>
    <property type="match status" value="1"/>
</dbReference>
<dbReference type="InterPro" id="IPR050132">
    <property type="entry name" value="Gln/Glu-tRNA_Ligase"/>
</dbReference>
<dbReference type="Proteomes" id="UP001057134">
    <property type="component" value="Chromosome"/>
</dbReference>
<dbReference type="Gene3D" id="2.40.240.10">
    <property type="entry name" value="Ribosomal Protein L25, Chain P"/>
    <property type="match status" value="2"/>
</dbReference>
<keyword evidence="2 8" id="KW-0436">Ligase</keyword>
<evidence type="ECO:0000256" key="8">
    <source>
        <dbReference type="RuleBase" id="RU363037"/>
    </source>
</evidence>
<keyword evidence="3 8" id="KW-0547">Nucleotide-binding</keyword>
<dbReference type="PANTHER" id="PTHR43097">
    <property type="entry name" value="GLUTAMINE-TRNA LIGASE"/>
    <property type="match status" value="1"/>
</dbReference>
<evidence type="ECO:0000313" key="13">
    <source>
        <dbReference type="Proteomes" id="UP001057134"/>
    </source>
</evidence>
<evidence type="ECO:0000256" key="5">
    <source>
        <dbReference type="ARBA" id="ARBA00022917"/>
    </source>
</evidence>
<evidence type="ECO:0000256" key="1">
    <source>
        <dbReference type="ARBA" id="ARBA00022490"/>
    </source>
</evidence>
<dbReference type="NCBIfam" id="TIGR00440">
    <property type="entry name" value="glnS"/>
    <property type="match status" value="1"/>
</dbReference>
<dbReference type="Pfam" id="PF00749">
    <property type="entry name" value="tRNA-synt_1c"/>
    <property type="match status" value="1"/>
</dbReference>
<keyword evidence="6 8" id="KW-0030">Aminoacyl-tRNA synthetase</keyword>
<reference evidence="12" key="2">
    <citation type="journal article" date="2021" name="J Anim Sci Technol">
        <title>Complete genome sequence of Paenibacillus konkukensis sp. nov. SK3146 as a potential probiotic strain.</title>
        <authorList>
            <person name="Jung H.I."/>
            <person name="Park S."/>
            <person name="Niu K.M."/>
            <person name="Lee S.W."/>
            <person name="Kothari D."/>
            <person name="Yi K.J."/>
            <person name="Kim S.K."/>
        </authorList>
    </citation>
    <scope>NUCLEOTIDE SEQUENCE</scope>
    <source>
        <strain evidence="12">SK3146</strain>
    </source>
</reference>
<evidence type="ECO:0000256" key="2">
    <source>
        <dbReference type="ARBA" id="ARBA00022598"/>
    </source>
</evidence>
<dbReference type="InterPro" id="IPR020058">
    <property type="entry name" value="Glu/Gln-tRNA-synth_Ib_cat-dom"/>
</dbReference>
<proteinExistence type="inferred from homology"/>
<dbReference type="PRINTS" id="PR00987">
    <property type="entry name" value="TRNASYNTHGLU"/>
</dbReference>